<evidence type="ECO:0000256" key="1">
    <source>
        <dbReference type="SAM" id="MobiDB-lite"/>
    </source>
</evidence>
<evidence type="ECO:0000313" key="4">
    <source>
        <dbReference type="Proteomes" id="UP000249135"/>
    </source>
</evidence>
<protein>
    <recommendedName>
        <fullName evidence="5">FecR protein domain-containing protein</fullName>
    </recommendedName>
</protein>
<evidence type="ECO:0000256" key="2">
    <source>
        <dbReference type="SAM" id="SignalP"/>
    </source>
</evidence>
<comment type="caution">
    <text evidence="3">The sequence shown here is derived from an EMBL/GenBank/DDBJ whole genome shotgun (WGS) entry which is preliminary data.</text>
</comment>
<dbReference type="AlphaFoldDB" id="A0A2W5QFS2"/>
<gene>
    <name evidence="3" type="ORF">DI563_14350</name>
</gene>
<organism evidence="3 4">
    <name type="scientific">Variovorax paradoxus</name>
    <dbReference type="NCBI Taxonomy" id="34073"/>
    <lineage>
        <taxon>Bacteria</taxon>
        <taxon>Pseudomonadati</taxon>
        <taxon>Pseudomonadota</taxon>
        <taxon>Betaproteobacteria</taxon>
        <taxon>Burkholderiales</taxon>
        <taxon>Comamonadaceae</taxon>
        <taxon>Variovorax</taxon>
    </lineage>
</organism>
<feature type="chain" id="PRO_5015870686" description="FecR protein domain-containing protein" evidence="2">
    <location>
        <begin position="27"/>
        <end position="308"/>
    </location>
</feature>
<dbReference type="EMBL" id="QFPP01000174">
    <property type="protein sequence ID" value="PZQ73635.1"/>
    <property type="molecule type" value="Genomic_DNA"/>
</dbReference>
<accession>A0A2W5QFS2</accession>
<reference evidence="3 4" key="1">
    <citation type="submission" date="2017-08" db="EMBL/GenBank/DDBJ databases">
        <title>Infants hospitalized years apart are colonized by the same room-sourced microbial strains.</title>
        <authorList>
            <person name="Brooks B."/>
            <person name="Olm M.R."/>
            <person name="Firek B.A."/>
            <person name="Baker R."/>
            <person name="Thomas B.C."/>
            <person name="Morowitz M.J."/>
            <person name="Banfield J.F."/>
        </authorList>
    </citation>
    <scope>NUCLEOTIDE SEQUENCE [LARGE SCALE GENOMIC DNA]</scope>
    <source>
        <strain evidence="3">S2_005_003_R2_41</strain>
    </source>
</reference>
<proteinExistence type="predicted"/>
<feature type="compositionally biased region" description="Pro residues" evidence="1">
    <location>
        <begin position="292"/>
        <end position="301"/>
    </location>
</feature>
<feature type="region of interest" description="Disordered" evidence="1">
    <location>
        <begin position="288"/>
        <end position="308"/>
    </location>
</feature>
<evidence type="ECO:0000313" key="3">
    <source>
        <dbReference type="EMBL" id="PZQ73635.1"/>
    </source>
</evidence>
<evidence type="ECO:0008006" key="5">
    <source>
        <dbReference type="Google" id="ProtNLM"/>
    </source>
</evidence>
<dbReference type="Proteomes" id="UP000249135">
    <property type="component" value="Unassembled WGS sequence"/>
</dbReference>
<sequence length="308" mass="32727">MFPAVKCIPQFLAALCGLAGALAVHAAQLPVLASILDGEAALLRESGRFAVAEGVRLDSGDIVETGAQARLLRLEFADGTIVDLGPATRALVAPRLTGKGTAAPAPHLYVLQGWFKLITPAGGKGAPAATILTPSHALSEAAGQQVALSEPAGLQLFCEAGAATLQERIAKPAEPIRLKAGEYFSRLGSEKAALKPRPGPAFIQAVPRSFLDPLPSRAALFKDREVVPKRTADLAYDDVAAWLSAESALRSQFVARWRALARRSDFRAGLVAHMRSHPEWDRIVFPEKYLPKRPPPTPGGPRPATSTY</sequence>
<keyword evidence="2" id="KW-0732">Signal</keyword>
<name>A0A2W5QFS2_VARPD</name>
<feature type="signal peptide" evidence="2">
    <location>
        <begin position="1"/>
        <end position="26"/>
    </location>
</feature>